<name>A0A6C2C960_9LACO</name>
<dbReference type="InterPro" id="IPR016084">
    <property type="entry name" value="Haem_Oase-like_multi-hlx"/>
</dbReference>
<comment type="catalytic activity">
    <reaction evidence="1">
        <text>4-amino-5-aminomethyl-2-methylpyrimidine + H2O = 4-amino-5-hydroxymethyl-2-methylpyrimidine + NH4(+)</text>
        <dbReference type="Rhea" id="RHEA:31799"/>
        <dbReference type="ChEBI" id="CHEBI:15377"/>
        <dbReference type="ChEBI" id="CHEBI:16892"/>
        <dbReference type="ChEBI" id="CHEBI:28938"/>
        <dbReference type="ChEBI" id="CHEBI:63416"/>
        <dbReference type="EC" id="3.5.99.2"/>
    </reaction>
</comment>
<comment type="caution">
    <text evidence="10">The sequence shown here is derived from an EMBL/GenBank/DDBJ whole genome shotgun (WGS) entry which is preliminary data.</text>
</comment>
<comment type="subunit">
    <text evidence="4">Homotetramer.</text>
</comment>
<gene>
    <name evidence="10" type="ORF">ESZ50_06125</name>
</gene>
<dbReference type="AlphaFoldDB" id="A0A6C2C960"/>
<dbReference type="SUPFAM" id="SSF48613">
    <property type="entry name" value="Heme oxygenase-like"/>
    <property type="match status" value="1"/>
</dbReference>
<dbReference type="InterPro" id="IPR004305">
    <property type="entry name" value="Thiaminase-2/PQQC"/>
</dbReference>
<evidence type="ECO:0000259" key="9">
    <source>
        <dbReference type="Pfam" id="PF03070"/>
    </source>
</evidence>
<evidence type="ECO:0000256" key="7">
    <source>
        <dbReference type="ARBA" id="ARBA00022977"/>
    </source>
</evidence>
<comment type="catalytic activity">
    <reaction evidence="8">
        <text>thiamine + H2O = 5-(2-hydroxyethyl)-4-methylthiazole + 4-amino-5-hydroxymethyl-2-methylpyrimidine + H(+)</text>
        <dbReference type="Rhea" id="RHEA:17509"/>
        <dbReference type="ChEBI" id="CHEBI:15377"/>
        <dbReference type="ChEBI" id="CHEBI:15378"/>
        <dbReference type="ChEBI" id="CHEBI:16892"/>
        <dbReference type="ChEBI" id="CHEBI:17957"/>
        <dbReference type="ChEBI" id="CHEBI:18385"/>
        <dbReference type="EC" id="3.5.99.2"/>
    </reaction>
</comment>
<reference evidence="10 11" key="1">
    <citation type="submission" date="2019-01" db="EMBL/GenBank/DDBJ databases">
        <title>Weissella sp. nov., a novel lactic acid bacterium isolated from animal feces.</title>
        <authorList>
            <person name="Wang L.-T."/>
        </authorList>
    </citation>
    <scope>NUCLEOTIDE SEQUENCE [LARGE SCALE GENOMIC DNA]</scope>
    <source>
        <strain evidence="10 11">8H-2</strain>
    </source>
</reference>
<dbReference type="InterPro" id="IPR050967">
    <property type="entry name" value="Thiamine_Salvage_TenA"/>
</dbReference>
<evidence type="ECO:0000256" key="3">
    <source>
        <dbReference type="ARBA" id="ARBA00010264"/>
    </source>
</evidence>
<dbReference type="RefSeq" id="WP_148622697.1">
    <property type="nucleotide sequence ID" value="NZ_SDGZ01000014.1"/>
</dbReference>
<organism evidence="10 11">
    <name type="scientific">Weissella muntiaci</name>
    <dbReference type="NCBI Taxonomy" id="2508881"/>
    <lineage>
        <taxon>Bacteria</taxon>
        <taxon>Bacillati</taxon>
        <taxon>Bacillota</taxon>
        <taxon>Bacilli</taxon>
        <taxon>Lactobacillales</taxon>
        <taxon>Lactobacillaceae</taxon>
        <taxon>Weissella</taxon>
    </lineage>
</organism>
<dbReference type="EMBL" id="SDGZ01000014">
    <property type="protein sequence ID" value="TYC49705.1"/>
    <property type="molecule type" value="Genomic_DNA"/>
</dbReference>
<feature type="domain" description="Thiaminase-2/PQQC" evidence="9">
    <location>
        <begin position="81"/>
        <end position="203"/>
    </location>
</feature>
<dbReference type="PANTHER" id="PTHR43198:SF2">
    <property type="entry name" value="SI:CH1073-67J19.1-RELATED"/>
    <property type="match status" value="1"/>
</dbReference>
<dbReference type="PANTHER" id="PTHR43198">
    <property type="entry name" value="BIFUNCTIONAL TH2 PROTEIN"/>
    <property type="match status" value="1"/>
</dbReference>
<evidence type="ECO:0000256" key="4">
    <source>
        <dbReference type="ARBA" id="ARBA00011881"/>
    </source>
</evidence>
<dbReference type="Gene3D" id="1.20.910.10">
    <property type="entry name" value="Heme oxygenase-like"/>
    <property type="match status" value="1"/>
</dbReference>
<accession>A0A6C2C960</accession>
<keyword evidence="7" id="KW-0784">Thiamine biosynthesis</keyword>
<dbReference type="GO" id="GO:0009228">
    <property type="term" value="P:thiamine biosynthetic process"/>
    <property type="evidence" value="ECO:0007669"/>
    <property type="project" value="UniProtKB-KW"/>
</dbReference>
<proteinExistence type="inferred from homology"/>
<protein>
    <recommendedName>
        <fullName evidence="6">Aminopyrimidine aminohydrolase</fullName>
        <ecNumber evidence="5">3.5.99.2</ecNumber>
    </recommendedName>
</protein>
<dbReference type="GO" id="GO:0009229">
    <property type="term" value="P:thiamine diphosphate biosynthetic process"/>
    <property type="evidence" value="ECO:0007669"/>
    <property type="project" value="UniProtKB-UniPathway"/>
</dbReference>
<keyword evidence="11" id="KW-1185">Reference proteome</keyword>
<sequence length="207" mass="23804">MDFHEYLLTQSQTELASILQLPFIDGLRSGELSQISRDYYVAQDEYYVARFMDLSLQVEQLLPPNLRSSIVADTDESDAHLGLAPSNRFKQIEIADHNLAYLAHIEDTVSSRDPLQGLLALLPCTESYHLIGKALLNDHSSERYSAWMKYYVADAYQAGVQWIWQTIDQLVPSFKQVDSDVLASYEAIYQKSYAFEYDFWAHAFLKE</sequence>
<evidence type="ECO:0000256" key="6">
    <source>
        <dbReference type="ARBA" id="ARBA00013647"/>
    </source>
</evidence>
<dbReference type="Proteomes" id="UP000371977">
    <property type="component" value="Unassembled WGS sequence"/>
</dbReference>
<evidence type="ECO:0000256" key="2">
    <source>
        <dbReference type="ARBA" id="ARBA00004948"/>
    </source>
</evidence>
<dbReference type="GO" id="GO:0005829">
    <property type="term" value="C:cytosol"/>
    <property type="evidence" value="ECO:0007669"/>
    <property type="project" value="TreeGrafter"/>
</dbReference>
<dbReference type="CDD" id="cd16099">
    <property type="entry name" value="TenA_PqqC-like"/>
    <property type="match status" value="1"/>
</dbReference>
<comment type="pathway">
    <text evidence="2">Cofactor biosynthesis; thiamine diphosphate biosynthesis.</text>
</comment>
<evidence type="ECO:0000256" key="5">
    <source>
        <dbReference type="ARBA" id="ARBA00012684"/>
    </source>
</evidence>
<dbReference type="EC" id="3.5.99.2" evidence="5"/>
<dbReference type="OrthoDB" id="34166at2"/>
<evidence type="ECO:0000313" key="11">
    <source>
        <dbReference type="Proteomes" id="UP000371977"/>
    </source>
</evidence>
<dbReference type="UniPathway" id="UPA00060"/>
<evidence type="ECO:0000313" key="10">
    <source>
        <dbReference type="EMBL" id="TYC49705.1"/>
    </source>
</evidence>
<evidence type="ECO:0000256" key="1">
    <source>
        <dbReference type="ARBA" id="ARBA00001881"/>
    </source>
</evidence>
<evidence type="ECO:0000256" key="8">
    <source>
        <dbReference type="ARBA" id="ARBA00048337"/>
    </source>
</evidence>
<dbReference type="Pfam" id="PF03070">
    <property type="entry name" value="TENA_THI-4"/>
    <property type="match status" value="1"/>
</dbReference>
<dbReference type="GO" id="GO:0050334">
    <property type="term" value="F:thiaminase activity"/>
    <property type="evidence" value="ECO:0007669"/>
    <property type="project" value="UniProtKB-EC"/>
</dbReference>
<comment type="similarity">
    <text evidence="3">Belongs to the TenA family.</text>
</comment>